<evidence type="ECO:0000313" key="4">
    <source>
        <dbReference type="EMBL" id="TDK26434.1"/>
    </source>
</evidence>
<dbReference type="OrthoDB" id="1099523at2"/>
<feature type="domain" description="M23ase beta-sheet core" evidence="3">
    <location>
        <begin position="155"/>
        <end position="250"/>
    </location>
</feature>
<evidence type="ECO:0000256" key="2">
    <source>
        <dbReference type="SAM" id="MobiDB-lite"/>
    </source>
</evidence>
<organism evidence="4 5">
    <name type="scientific">Arthrobacter crusticola</name>
    <dbReference type="NCBI Taxonomy" id="2547960"/>
    <lineage>
        <taxon>Bacteria</taxon>
        <taxon>Bacillati</taxon>
        <taxon>Actinomycetota</taxon>
        <taxon>Actinomycetes</taxon>
        <taxon>Micrococcales</taxon>
        <taxon>Micrococcaceae</taxon>
        <taxon>Arthrobacter</taxon>
    </lineage>
</organism>
<dbReference type="PANTHER" id="PTHR21666">
    <property type="entry name" value="PEPTIDASE-RELATED"/>
    <property type="match status" value="1"/>
</dbReference>
<dbReference type="InterPro" id="IPR016047">
    <property type="entry name" value="M23ase_b-sheet_dom"/>
</dbReference>
<dbReference type="CDD" id="cd12797">
    <property type="entry name" value="M23_peptidase"/>
    <property type="match status" value="1"/>
</dbReference>
<dbReference type="AlphaFoldDB" id="A0A4R5TYV8"/>
<feature type="region of interest" description="Disordered" evidence="2">
    <location>
        <begin position="1"/>
        <end position="42"/>
    </location>
</feature>
<dbReference type="Gene3D" id="2.70.70.10">
    <property type="entry name" value="Glucose Permease (Domain IIA)"/>
    <property type="match status" value="1"/>
</dbReference>
<feature type="compositionally biased region" description="Basic and acidic residues" evidence="2">
    <location>
        <begin position="10"/>
        <end position="26"/>
    </location>
</feature>
<dbReference type="EMBL" id="SMTK01000002">
    <property type="protein sequence ID" value="TDK26434.1"/>
    <property type="molecule type" value="Genomic_DNA"/>
</dbReference>
<name>A0A4R5TYV8_9MICC</name>
<sequence>MPKHRVSGRRRAEPARPAPRPRDAHRTSRRRNGRWTGGSPDRVGQKLAMAAAVSGLVLMAALPTTAAGTSASAAGTVPERREVRAPESASISFTPVPLRGSQDFDTQLRAIVAASDRPGVPLGVKGSLSGPLETLRGTSGFGHRVSPMTGVAGEFHSGQDFSAACGTEVRAAADGTVVSAGWHPYGGGNRVVVDHGNGLETTYNHLASMEAAKGDVLARGATVGTSGSTGSSTGCHLHFEVLISGRPVDPMGWL</sequence>
<accession>A0A4R5TYV8</accession>
<dbReference type="InterPro" id="IPR011055">
    <property type="entry name" value="Dup_hybrid_motif"/>
</dbReference>
<dbReference type="RefSeq" id="WP_133402796.1">
    <property type="nucleotide sequence ID" value="NZ_SMTK01000002.1"/>
</dbReference>
<dbReference type="Pfam" id="PF01551">
    <property type="entry name" value="Peptidase_M23"/>
    <property type="match status" value="1"/>
</dbReference>
<feature type="region of interest" description="Disordered" evidence="2">
    <location>
        <begin position="67"/>
        <end position="89"/>
    </location>
</feature>
<proteinExistence type="predicted"/>
<evidence type="ECO:0000313" key="5">
    <source>
        <dbReference type="Proteomes" id="UP000295411"/>
    </source>
</evidence>
<gene>
    <name evidence="4" type="ORF">E2F48_04335</name>
</gene>
<dbReference type="Proteomes" id="UP000295411">
    <property type="component" value="Unassembled WGS sequence"/>
</dbReference>
<dbReference type="InterPro" id="IPR050570">
    <property type="entry name" value="Cell_wall_metabolism_enzyme"/>
</dbReference>
<feature type="compositionally biased region" description="Low complexity" evidence="2">
    <location>
        <begin position="67"/>
        <end position="76"/>
    </location>
</feature>
<comment type="caution">
    <text evidence="4">The sequence shown here is derived from an EMBL/GenBank/DDBJ whole genome shotgun (WGS) entry which is preliminary data.</text>
</comment>
<dbReference type="GO" id="GO:0004222">
    <property type="term" value="F:metalloendopeptidase activity"/>
    <property type="evidence" value="ECO:0007669"/>
    <property type="project" value="TreeGrafter"/>
</dbReference>
<dbReference type="SUPFAM" id="SSF51261">
    <property type="entry name" value="Duplicated hybrid motif"/>
    <property type="match status" value="1"/>
</dbReference>
<keyword evidence="5" id="KW-1185">Reference proteome</keyword>
<reference evidence="4 5" key="1">
    <citation type="submission" date="2019-03" db="EMBL/GenBank/DDBJ databases">
        <title>Arthrobacter sp. nov., an bacterium isolated from biocrust in Mu Us Desert.</title>
        <authorList>
            <person name="Lixiong L."/>
        </authorList>
    </citation>
    <scope>NUCLEOTIDE SEQUENCE [LARGE SCALE GENOMIC DNA]</scope>
    <source>
        <strain evidence="4 5">SLN-3</strain>
    </source>
</reference>
<protein>
    <submittedName>
        <fullName evidence="4">M23 family metallopeptidase</fullName>
    </submittedName>
</protein>
<keyword evidence="1" id="KW-0732">Signal</keyword>
<dbReference type="PANTHER" id="PTHR21666:SF289">
    <property type="entry name" value="L-ALA--D-GLU ENDOPEPTIDASE"/>
    <property type="match status" value="1"/>
</dbReference>
<evidence type="ECO:0000259" key="3">
    <source>
        <dbReference type="Pfam" id="PF01551"/>
    </source>
</evidence>
<evidence type="ECO:0000256" key="1">
    <source>
        <dbReference type="ARBA" id="ARBA00022729"/>
    </source>
</evidence>